<dbReference type="Proteomes" id="UP000249590">
    <property type="component" value="Unassembled WGS sequence"/>
</dbReference>
<dbReference type="AlphaFoldDB" id="A0A8B2NNW7"/>
<gene>
    <name evidence="1" type="ORF">DLJ53_19250</name>
</gene>
<protein>
    <submittedName>
        <fullName evidence="1">Uncharacterized protein</fullName>
    </submittedName>
</protein>
<evidence type="ECO:0000313" key="1">
    <source>
        <dbReference type="EMBL" id="RAI00301.1"/>
    </source>
</evidence>
<evidence type="ECO:0000313" key="2">
    <source>
        <dbReference type="Proteomes" id="UP000249590"/>
    </source>
</evidence>
<sequence>MFCIISVFDEYSRDDGRRKLSYFF</sequence>
<keyword evidence="2" id="KW-1185">Reference proteome</keyword>
<proteinExistence type="predicted"/>
<dbReference type="EMBL" id="QHHQ01000004">
    <property type="protein sequence ID" value="RAI00301.1"/>
    <property type="molecule type" value="Genomic_DNA"/>
</dbReference>
<comment type="caution">
    <text evidence="1">The sequence shown here is derived from an EMBL/GenBank/DDBJ whole genome shotgun (WGS) entry which is preliminary data.</text>
</comment>
<name>A0A8B2NNW7_9HYPH</name>
<organism evidence="1 2">
    <name type="scientific">Acuticoccus sediminis</name>
    <dbReference type="NCBI Taxonomy" id="2184697"/>
    <lineage>
        <taxon>Bacteria</taxon>
        <taxon>Pseudomonadati</taxon>
        <taxon>Pseudomonadota</taxon>
        <taxon>Alphaproteobacteria</taxon>
        <taxon>Hyphomicrobiales</taxon>
        <taxon>Amorphaceae</taxon>
        <taxon>Acuticoccus</taxon>
    </lineage>
</organism>
<accession>A0A8B2NNW7</accession>
<reference evidence="1 2" key="1">
    <citation type="submission" date="2018-05" db="EMBL/GenBank/DDBJ databases">
        <title>Acuticoccus sediminis sp. nov., isolated from deep-sea sediment of Indian Ocean.</title>
        <authorList>
            <person name="Liu X."/>
            <person name="Lai Q."/>
            <person name="Du Y."/>
            <person name="Sun F."/>
            <person name="Zhang X."/>
            <person name="Wang S."/>
            <person name="Shao Z."/>
        </authorList>
    </citation>
    <scope>NUCLEOTIDE SEQUENCE [LARGE SCALE GENOMIC DNA]</scope>
    <source>
        <strain evidence="1 2">PTG4-2</strain>
    </source>
</reference>